<comment type="caution">
    <text evidence="1">The sequence shown here is derived from an EMBL/GenBank/DDBJ whole genome shotgun (WGS) entry which is preliminary data.</text>
</comment>
<dbReference type="AlphaFoldDB" id="A0AA36GHG5"/>
<dbReference type="PROSITE" id="PS51257">
    <property type="entry name" value="PROKAR_LIPOPROTEIN"/>
    <property type="match status" value="1"/>
</dbReference>
<name>A0AA36GHG5_CYLNA</name>
<accession>A0AA36GHG5</accession>
<proteinExistence type="predicted"/>
<organism evidence="1 2">
    <name type="scientific">Cylicocyclus nassatus</name>
    <name type="common">Nematode worm</name>
    <dbReference type="NCBI Taxonomy" id="53992"/>
    <lineage>
        <taxon>Eukaryota</taxon>
        <taxon>Metazoa</taxon>
        <taxon>Ecdysozoa</taxon>
        <taxon>Nematoda</taxon>
        <taxon>Chromadorea</taxon>
        <taxon>Rhabditida</taxon>
        <taxon>Rhabditina</taxon>
        <taxon>Rhabditomorpha</taxon>
        <taxon>Strongyloidea</taxon>
        <taxon>Strongylidae</taxon>
        <taxon>Cylicocyclus</taxon>
    </lineage>
</organism>
<protein>
    <submittedName>
        <fullName evidence="1">Uncharacterized protein</fullName>
    </submittedName>
</protein>
<sequence>MSRPPPQPIFVHYGFIGGVTSCEVIDIDNMKAVMIGTGVGKCEVYDAETHMLLRKVYEDPERRSISSVGAYDDMMWVHIRNYGVIFIGPSNETRHIVNLNHCGYCRVTMIGPALVYPDTSNEKHYLHIVSMISKDQVQVSLKQLPLSLTSVDENIYVGDETGTVTRVSLQGKIETEVSLYKEPVFCIASTTTHLACGSSKPPLFLLETADICGERRKIDYPPRQVLFIFLFSNLMTIRLL</sequence>
<dbReference type="Proteomes" id="UP001176961">
    <property type="component" value="Unassembled WGS sequence"/>
</dbReference>
<reference evidence="1" key="1">
    <citation type="submission" date="2023-07" db="EMBL/GenBank/DDBJ databases">
        <authorList>
            <consortium name="CYATHOMIX"/>
        </authorList>
    </citation>
    <scope>NUCLEOTIDE SEQUENCE</scope>
    <source>
        <strain evidence="1">N/A</strain>
    </source>
</reference>
<gene>
    <name evidence="1" type="ORF">CYNAS_LOCUS514</name>
</gene>
<evidence type="ECO:0000313" key="2">
    <source>
        <dbReference type="Proteomes" id="UP001176961"/>
    </source>
</evidence>
<keyword evidence="2" id="KW-1185">Reference proteome</keyword>
<dbReference type="EMBL" id="CATQJL010000001">
    <property type="protein sequence ID" value="CAJ0588531.1"/>
    <property type="molecule type" value="Genomic_DNA"/>
</dbReference>
<evidence type="ECO:0000313" key="1">
    <source>
        <dbReference type="EMBL" id="CAJ0588531.1"/>
    </source>
</evidence>